<reference evidence="6" key="2">
    <citation type="submission" date="2015-01" db="EMBL/GenBank/DDBJ databases">
        <title>Evolutionary Origins and Diversification of the Mycorrhizal Mutualists.</title>
        <authorList>
            <consortium name="DOE Joint Genome Institute"/>
            <consortium name="Mycorrhizal Genomics Consortium"/>
            <person name="Kohler A."/>
            <person name="Kuo A."/>
            <person name="Nagy L.G."/>
            <person name="Floudas D."/>
            <person name="Copeland A."/>
            <person name="Barry K.W."/>
            <person name="Cichocki N."/>
            <person name="Veneault-Fourrey C."/>
            <person name="LaButti K."/>
            <person name="Lindquist E.A."/>
            <person name="Lipzen A."/>
            <person name="Lundell T."/>
            <person name="Morin E."/>
            <person name="Murat C."/>
            <person name="Riley R."/>
            <person name="Ohm R."/>
            <person name="Sun H."/>
            <person name="Tunlid A."/>
            <person name="Henrissat B."/>
            <person name="Grigoriev I.V."/>
            <person name="Hibbett D.S."/>
            <person name="Martin F."/>
        </authorList>
    </citation>
    <scope>NUCLEOTIDE SEQUENCE [LARGE SCALE GENOMIC DNA]</scope>
    <source>
        <strain evidence="6">h7</strain>
    </source>
</reference>
<dbReference type="OrthoDB" id="10070927at2759"/>
<feature type="compositionally biased region" description="Basic and acidic residues" evidence="3">
    <location>
        <begin position="550"/>
        <end position="561"/>
    </location>
</feature>
<comment type="subcellular location">
    <subcellularLocation>
        <location evidence="1">Nucleus</location>
    </subcellularLocation>
</comment>
<feature type="compositionally biased region" description="Polar residues" evidence="3">
    <location>
        <begin position="117"/>
        <end position="128"/>
    </location>
</feature>
<dbReference type="InterPro" id="IPR056513">
    <property type="entry name" value="INO80F"/>
</dbReference>
<evidence type="ECO:0000256" key="2">
    <source>
        <dbReference type="ARBA" id="ARBA00023242"/>
    </source>
</evidence>
<feature type="compositionally biased region" description="Basic residues" evidence="3">
    <location>
        <begin position="189"/>
        <end position="209"/>
    </location>
</feature>
<evidence type="ECO:0000259" key="4">
    <source>
        <dbReference type="Pfam" id="PF24245"/>
    </source>
</evidence>
<organism evidence="5 6">
    <name type="scientific">Hebeloma cylindrosporum</name>
    <dbReference type="NCBI Taxonomy" id="76867"/>
    <lineage>
        <taxon>Eukaryota</taxon>
        <taxon>Fungi</taxon>
        <taxon>Dikarya</taxon>
        <taxon>Basidiomycota</taxon>
        <taxon>Agaricomycotina</taxon>
        <taxon>Agaricomycetes</taxon>
        <taxon>Agaricomycetidae</taxon>
        <taxon>Agaricales</taxon>
        <taxon>Agaricineae</taxon>
        <taxon>Hymenogastraceae</taxon>
        <taxon>Hebeloma</taxon>
    </lineage>
</organism>
<feature type="compositionally biased region" description="Basic and acidic residues" evidence="3">
    <location>
        <begin position="449"/>
        <end position="464"/>
    </location>
</feature>
<feature type="compositionally biased region" description="Basic residues" evidence="3">
    <location>
        <begin position="406"/>
        <end position="416"/>
    </location>
</feature>
<dbReference type="AlphaFoldDB" id="A0A0C2Y992"/>
<dbReference type="Pfam" id="PF24245">
    <property type="entry name" value="INO80F"/>
    <property type="match status" value="1"/>
</dbReference>
<keyword evidence="6" id="KW-1185">Reference proteome</keyword>
<keyword evidence="2" id="KW-0539">Nucleus</keyword>
<feature type="region of interest" description="Disordered" evidence="3">
    <location>
        <begin position="368"/>
        <end position="676"/>
    </location>
</feature>
<feature type="region of interest" description="Disordered" evidence="3">
    <location>
        <begin position="87"/>
        <end position="345"/>
    </location>
</feature>
<evidence type="ECO:0000256" key="1">
    <source>
        <dbReference type="ARBA" id="ARBA00004123"/>
    </source>
</evidence>
<feature type="compositionally biased region" description="Basic and acidic residues" evidence="3">
    <location>
        <begin position="607"/>
        <end position="616"/>
    </location>
</feature>
<feature type="compositionally biased region" description="Low complexity" evidence="3">
    <location>
        <begin position="482"/>
        <end position="492"/>
    </location>
</feature>
<feature type="region of interest" description="Disordered" evidence="3">
    <location>
        <begin position="1"/>
        <end position="23"/>
    </location>
</feature>
<feature type="compositionally biased region" description="Basic and acidic residues" evidence="3">
    <location>
        <begin position="368"/>
        <end position="389"/>
    </location>
</feature>
<feature type="compositionally biased region" description="Basic and acidic residues" evidence="3">
    <location>
        <begin position="661"/>
        <end position="676"/>
    </location>
</feature>
<feature type="compositionally biased region" description="Polar residues" evidence="3">
    <location>
        <begin position="594"/>
        <end position="605"/>
    </location>
</feature>
<dbReference type="Proteomes" id="UP000053424">
    <property type="component" value="Unassembled WGS sequence"/>
</dbReference>
<reference evidence="5 6" key="1">
    <citation type="submission" date="2014-04" db="EMBL/GenBank/DDBJ databases">
        <authorList>
            <consortium name="DOE Joint Genome Institute"/>
            <person name="Kuo A."/>
            <person name="Gay G."/>
            <person name="Dore J."/>
            <person name="Kohler A."/>
            <person name="Nagy L.G."/>
            <person name="Floudas D."/>
            <person name="Copeland A."/>
            <person name="Barry K.W."/>
            <person name="Cichocki N."/>
            <person name="Veneault-Fourrey C."/>
            <person name="LaButti K."/>
            <person name="Lindquist E.A."/>
            <person name="Lipzen A."/>
            <person name="Lundell T."/>
            <person name="Morin E."/>
            <person name="Murat C."/>
            <person name="Sun H."/>
            <person name="Tunlid A."/>
            <person name="Henrissat B."/>
            <person name="Grigoriev I.V."/>
            <person name="Hibbett D.S."/>
            <person name="Martin F."/>
            <person name="Nordberg H.P."/>
            <person name="Cantor M.N."/>
            <person name="Hua S.X."/>
        </authorList>
    </citation>
    <scope>NUCLEOTIDE SEQUENCE [LARGE SCALE GENOMIC DNA]</scope>
    <source>
        <strain evidence="6">h7</strain>
    </source>
</reference>
<evidence type="ECO:0000313" key="6">
    <source>
        <dbReference type="Proteomes" id="UP000053424"/>
    </source>
</evidence>
<proteinExistence type="predicted"/>
<feature type="compositionally biased region" description="Polar residues" evidence="3">
    <location>
        <begin position="524"/>
        <end position="535"/>
    </location>
</feature>
<dbReference type="GO" id="GO:0005634">
    <property type="term" value="C:nucleus"/>
    <property type="evidence" value="ECO:0007669"/>
    <property type="project" value="UniProtKB-SubCell"/>
</dbReference>
<evidence type="ECO:0000256" key="3">
    <source>
        <dbReference type="SAM" id="MobiDB-lite"/>
    </source>
</evidence>
<feature type="compositionally biased region" description="Low complexity" evidence="3">
    <location>
        <begin position="395"/>
        <end position="405"/>
    </location>
</feature>
<dbReference type="HOGENOM" id="CLU_482322_0_0_1"/>
<feature type="compositionally biased region" description="Basic and acidic residues" evidence="3">
    <location>
        <begin position="241"/>
        <end position="250"/>
    </location>
</feature>
<accession>A0A0C2Y992</accession>
<evidence type="ECO:0000313" key="5">
    <source>
        <dbReference type="EMBL" id="KIM46418.1"/>
    </source>
</evidence>
<name>A0A0C2Y992_HEBCY</name>
<dbReference type="EMBL" id="KN831771">
    <property type="protein sequence ID" value="KIM46418.1"/>
    <property type="molecule type" value="Genomic_DNA"/>
</dbReference>
<protein>
    <recommendedName>
        <fullName evidence="4">INO80 complex subunit F domain-containing protein</fullName>
    </recommendedName>
</protein>
<feature type="compositionally biased region" description="Basic and acidic residues" evidence="3">
    <location>
        <begin position="326"/>
        <end position="345"/>
    </location>
</feature>
<gene>
    <name evidence="5" type="ORF">M413DRAFT_24146</name>
</gene>
<dbReference type="STRING" id="686832.A0A0C2Y992"/>
<feature type="domain" description="INO80 complex subunit F" evidence="4">
    <location>
        <begin position="36"/>
        <end position="82"/>
    </location>
</feature>
<sequence>MSSPAPPLPLLTVPPRQKLQKSAPVGIAAGAEDAKYHAKYKELKRKVKDIEADNDKLHFKVLQAKLSIRRTKMERAVLYERLSVVPPSPNLQDRLALPSNAGPPHPRPLVRDHHPMDNNSVQTSSVALNSPRRISAPGPHHHPYPPPQQQQHLPTMGQIPPLHHHHSYDRLPSHASPPVHHASTSQSRTRSHSSSRSRSHHHHHHHHHQPPPQQYPQGSQQHHYPESLPPVQQPLHSPPLSERERPRRGEPQQLYPHDYLGGSSHADPHHPHPSAGGTGPYDYEQQRHPGSSSNSTTHHLHSHDSPRASSRIHAHQRLGPGTYVNSRDEYSRGHHEGGARVLIAREREHDMMLERERERELERDPRDIDRDYRDRDQDRRYNRSSRELSLHPGATQHSPPHSSSSHSHHHITSHQHRYSDRSGAQLDYAHDYPHGHGHTSSSSRSRGGGGDREEPPYRDYRDKTPTLTHAPYPQPPTRLSRSGTPGSGSVASGSGGAPPPVEGPSRPASRSQYYGDSREREYPSSATRSAYNRQVRSGGRGGEDDADFDADGHAGEGRSSRGDQPTAAAASAVGPPTPSGGNNNSNDHSAASVPATSATGNNFPMSESRKRSRNDMEVESDNDVDGQQPLSAGERGAKLYGSRPQQDDSRGSKRYHREHRRSVDNISTHEDTRMGP</sequence>